<sequence>MIGVRLLGPVEIDVDGRTIDAGPPQRRLVLAALAAHPGRPVTVETLIDRVWDTAPDGARRTLHVQVAHIRRMLRQADPAQADDVLRRRSGGYVLDLAPDHVDTGRWHQLLNRSREPDRTDADRGRVLGEALELWRGEPLAGLSGEWAARTREALRQQYLQSVVDWADAVLRSGVPGPVVTRLTEVAGEYPLAEPVAAMLVRALHAAGRSAEALVHYEAVRRRLSEELGTDPGLELRELHRTVLRGEPVTAAVGTGRLDRPVPMQLPADLPVFVGRQEELAALEMTAAAERGAVAISVVTGPGGIGKTSLALHWAHRNRARFPDGQLFVNLRGFDPSGQPVTPQTAMRGFLDALGIPAASIPADADARTGLYRSLTNDRRMLVVLDNARDTEQVTALLPGSGSCVVVVTSRHTLTGLVTGHGARVLPLDVLTDAQSRRLLAVRIGPDRVTAEPAAADGMVSACGGLPLAVAIAAARAEINPRLALAVVATELADTTTRLTTLDEGTGLRAVLSSSYDALSDAEARLLALLSLVPAADFGLAASAALADFPVPRLAALLRSLERQSLLKQHTAGRWQMHDLIHLYATEQADRRLTGPERREALRRWVGFFVAAAYAAGHQIVPNRLVPGFDPPDLAVAPAFTDEKAALTWLVAEQTNLIAAQQLAAAEGWHPAVWRLAADTVPLHKRRGTAEDEVAMWRAALEAARIAGHRPAHMTAQRLLGVALAWAGQHDLAIEHIQRALAAAEYAGDVPAQARTHRVLQYVLGEHGDAAAAAEHTRRAIELFGPDESSPRRADLLNDLGGHLTRLGRYEEAREHLQSALALARPDDAYSRATMIDNLARLEQATGRYEAATGLYRQAVDLYRSVGHDLFEAQSLEGLGEALLALDRTEEARTCWGQALDLYRLYHRLVEAAEISRRLDTVTAGTMASTTRCDGPG</sequence>
<evidence type="ECO:0000259" key="7">
    <source>
        <dbReference type="PROSITE" id="PS51755"/>
    </source>
</evidence>
<dbReference type="CDD" id="cd00383">
    <property type="entry name" value="trans_reg_C"/>
    <property type="match status" value="1"/>
</dbReference>
<dbReference type="Proteomes" id="UP000612585">
    <property type="component" value="Unassembled WGS sequence"/>
</dbReference>
<keyword evidence="9" id="KW-1185">Reference proteome</keyword>
<dbReference type="InterPro" id="IPR011990">
    <property type="entry name" value="TPR-like_helical_dom_sf"/>
</dbReference>
<feature type="repeat" description="TPR" evidence="5">
    <location>
        <begin position="793"/>
        <end position="826"/>
    </location>
</feature>
<dbReference type="GO" id="GO:0000160">
    <property type="term" value="P:phosphorelay signal transduction system"/>
    <property type="evidence" value="ECO:0007669"/>
    <property type="project" value="InterPro"/>
</dbReference>
<dbReference type="Pfam" id="PF03704">
    <property type="entry name" value="BTAD"/>
    <property type="match status" value="1"/>
</dbReference>
<dbReference type="SUPFAM" id="SSF48452">
    <property type="entry name" value="TPR-like"/>
    <property type="match status" value="1"/>
</dbReference>
<dbReference type="SUPFAM" id="SSF52540">
    <property type="entry name" value="P-loop containing nucleoside triphosphate hydrolases"/>
    <property type="match status" value="1"/>
</dbReference>
<dbReference type="Gene3D" id="1.25.40.10">
    <property type="entry name" value="Tetratricopeptide repeat domain"/>
    <property type="match status" value="3"/>
</dbReference>
<dbReference type="InterPro" id="IPR016032">
    <property type="entry name" value="Sig_transdc_resp-reg_C-effctor"/>
</dbReference>
<dbReference type="PROSITE" id="PS51755">
    <property type="entry name" value="OMPR_PHOB"/>
    <property type="match status" value="1"/>
</dbReference>
<keyword evidence="5" id="KW-0802">TPR repeat</keyword>
<gene>
    <name evidence="8" type="ORF">Vau01_103490</name>
</gene>
<comment type="caution">
    <text evidence="8">The sequence shown here is derived from an EMBL/GenBank/DDBJ whole genome shotgun (WGS) entry which is preliminary data.</text>
</comment>
<evidence type="ECO:0000256" key="1">
    <source>
        <dbReference type="ARBA" id="ARBA00005820"/>
    </source>
</evidence>
<dbReference type="PROSITE" id="PS50005">
    <property type="entry name" value="TPR"/>
    <property type="match status" value="1"/>
</dbReference>
<evidence type="ECO:0000313" key="8">
    <source>
        <dbReference type="EMBL" id="GIJ62833.1"/>
    </source>
</evidence>
<dbReference type="Pfam" id="PF13424">
    <property type="entry name" value="TPR_12"/>
    <property type="match status" value="1"/>
</dbReference>
<evidence type="ECO:0000256" key="5">
    <source>
        <dbReference type="PROSITE-ProRule" id="PRU00339"/>
    </source>
</evidence>
<protein>
    <submittedName>
        <fullName evidence="8">SARP family transcriptional regulator</fullName>
    </submittedName>
</protein>
<feature type="DNA-binding region" description="OmpR/PhoB-type" evidence="6">
    <location>
        <begin position="1"/>
        <end position="96"/>
    </location>
</feature>
<dbReference type="RefSeq" id="WP_204008738.1">
    <property type="nucleotide sequence ID" value="NZ_BOPG01000083.1"/>
</dbReference>
<dbReference type="PANTHER" id="PTHR35807:SF1">
    <property type="entry name" value="TRANSCRIPTIONAL REGULATOR REDD"/>
    <property type="match status" value="1"/>
</dbReference>
<evidence type="ECO:0000313" key="9">
    <source>
        <dbReference type="Proteomes" id="UP000612585"/>
    </source>
</evidence>
<keyword evidence="3 6" id="KW-0238">DNA-binding</keyword>
<dbReference type="SMART" id="SM01043">
    <property type="entry name" value="BTAD"/>
    <property type="match status" value="1"/>
</dbReference>
<accession>A0A8J4E665</accession>
<feature type="domain" description="OmpR/PhoB-type" evidence="7">
    <location>
        <begin position="1"/>
        <end position="96"/>
    </location>
</feature>
<dbReference type="SUPFAM" id="SSF81901">
    <property type="entry name" value="HCP-like"/>
    <property type="match status" value="1"/>
</dbReference>
<organism evidence="8 9">
    <name type="scientific">Virgisporangium aurantiacum</name>
    <dbReference type="NCBI Taxonomy" id="175570"/>
    <lineage>
        <taxon>Bacteria</taxon>
        <taxon>Bacillati</taxon>
        <taxon>Actinomycetota</taxon>
        <taxon>Actinomycetes</taxon>
        <taxon>Micromonosporales</taxon>
        <taxon>Micromonosporaceae</taxon>
        <taxon>Virgisporangium</taxon>
    </lineage>
</organism>
<reference evidence="8" key="1">
    <citation type="submission" date="2021-01" db="EMBL/GenBank/DDBJ databases">
        <title>Whole genome shotgun sequence of Virgisporangium aurantiacum NBRC 16421.</title>
        <authorList>
            <person name="Komaki H."/>
            <person name="Tamura T."/>
        </authorList>
    </citation>
    <scope>NUCLEOTIDE SEQUENCE</scope>
    <source>
        <strain evidence="8">NBRC 16421</strain>
    </source>
</reference>
<dbReference type="InterPro" id="IPR051677">
    <property type="entry name" value="AfsR-DnrI-RedD_regulator"/>
</dbReference>
<dbReference type="AlphaFoldDB" id="A0A8J4E665"/>
<dbReference type="Gene3D" id="3.40.50.300">
    <property type="entry name" value="P-loop containing nucleotide triphosphate hydrolases"/>
    <property type="match status" value="1"/>
</dbReference>
<dbReference type="InterPro" id="IPR019734">
    <property type="entry name" value="TPR_rpt"/>
</dbReference>
<name>A0A8J4E665_9ACTN</name>
<evidence type="ECO:0000256" key="3">
    <source>
        <dbReference type="ARBA" id="ARBA00023125"/>
    </source>
</evidence>
<dbReference type="Pfam" id="PF00486">
    <property type="entry name" value="Trans_reg_C"/>
    <property type="match status" value="1"/>
</dbReference>
<dbReference type="InterPro" id="IPR001867">
    <property type="entry name" value="OmpR/PhoB-type_DNA-bd"/>
</dbReference>
<dbReference type="SMART" id="SM00028">
    <property type="entry name" value="TPR"/>
    <property type="match status" value="4"/>
</dbReference>
<evidence type="ECO:0000256" key="2">
    <source>
        <dbReference type="ARBA" id="ARBA00023015"/>
    </source>
</evidence>
<dbReference type="GO" id="GO:0043531">
    <property type="term" value="F:ADP binding"/>
    <property type="evidence" value="ECO:0007669"/>
    <property type="project" value="InterPro"/>
</dbReference>
<keyword evidence="2" id="KW-0805">Transcription regulation</keyword>
<dbReference type="EMBL" id="BOPG01000083">
    <property type="protein sequence ID" value="GIJ62833.1"/>
    <property type="molecule type" value="Genomic_DNA"/>
</dbReference>
<evidence type="ECO:0000256" key="4">
    <source>
        <dbReference type="ARBA" id="ARBA00023163"/>
    </source>
</evidence>
<dbReference type="InterPro" id="IPR027417">
    <property type="entry name" value="P-loop_NTPase"/>
</dbReference>
<proteinExistence type="inferred from homology"/>
<dbReference type="SMART" id="SM00862">
    <property type="entry name" value="Trans_reg_C"/>
    <property type="match status" value="1"/>
</dbReference>
<dbReference type="GO" id="GO:0003677">
    <property type="term" value="F:DNA binding"/>
    <property type="evidence" value="ECO:0007669"/>
    <property type="project" value="UniProtKB-UniRule"/>
</dbReference>
<dbReference type="Pfam" id="PF13432">
    <property type="entry name" value="TPR_16"/>
    <property type="match status" value="1"/>
</dbReference>
<dbReference type="CDD" id="cd15831">
    <property type="entry name" value="BTAD"/>
    <property type="match status" value="1"/>
</dbReference>
<comment type="similarity">
    <text evidence="1">Belongs to the AfsR/DnrI/RedD regulatory family.</text>
</comment>
<dbReference type="PANTHER" id="PTHR35807">
    <property type="entry name" value="TRANSCRIPTIONAL REGULATOR REDD-RELATED"/>
    <property type="match status" value="1"/>
</dbReference>
<dbReference type="InterPro" id="IPR005158">
    <property type="entry name" value="BTAD"/>
</dbReference>
<dbReference type="PRINTS" id="PR00364">
    <property type="entry name" value="DISEASERSIST"/>
</dbReference>
<dbReference type="SUPFAM" id="SSF46894">
    <property type="entry name" value="C-terminal effector domain of the bipartite response regulators"/>
    <property type="match status" value="1"/>
</dbReference>
<dbReference type="GO" id="GO:0006355">
    <property type="term" value="P:regulation of DNA-templated transcription"/>
    <property type="evidence" value="ECO:0007669"/>
    <property type="project" value="InterPro"/>
</dbReference>
<keyword evidence="4" id="KW-0804">Transcription</keyword>
<dbReference type="Gene3D" id="1.10.10.10">
    <property type="entry name" value="Winged helix-like DNA-binding domain superfamily/Winged helix DNA-binding domain"/>
    <property type="match status" value="1"/>
</dbReference>
<evidence type="ECO:0000256" key="6">
    <source>
        <dbReference type="PROSITE-ProRule" id="PRU01091"/>
    </source>
</evidence>
<dbReference type="InterPro" id="IPR036388">
    <property type="entry name" value="WH-like_DNA-bd_sf"/>
</dbReference>